<evidence type="ECO:0000313" key="13">
    <source>
        <dbReference type="Proteomes" id="UP000094285"/>
    </source>
</evidence>
<comment type="pathway">
    <text evidence="2">Protein modification; protein glycosylation.</text>
</comment>
<dbReference type="OrthoDB" id="430354at2759"/>
<keyword evidence="10" id="KW-0472">Membrane</keyword>
<comment type="subcellular location">
    <subcellularLocation>
        <location evidence="1">Golgi apparatus membrane</location>
        <topology evidence="1">Single-pass type II membrane protein</topology>
    </subcellularLocation>
</comment>
<evidence type="ECO:0000256" key="1">
    <source>
        <dbReference type="ARBA" id="ARBA00004323"/>
    </source>
</evidence>
<dbReference type="PANTHER" id="PTHR31392:SF1">
    <property type="entry name" value="ALPHA-1,3-MANNOSYLTRANSFERASE MNN1-RELATED"/>
    <property type="match status" value="1"/>
</dbReference>
<evidence type="ECO:0000256" key="5">
    <source>
        <dbReference type="ARBA" id="ARBA00022679"/>
    </source>
</evidence>
<gene>
    <name evidence="12" type="ORF">CANTADRAFT_5741</name>
</gene>
<evidence type="ECO:0000313" key="12">
    <source>
        <dbReference type="EMBL" id="ODV80068.1"/>
    </source>
</evidence>
<keyword evidence="13" id="KW-1185">Reference proteome</keyword>
<keyword evidence="5 12" id="KW-0808">Transferase</keyword>
<evidence type="ECO:0000256" key="3">
    <source>
        <dbReference type="ARBA" id="ARBA00009105"/>
    </source>
</evidence>
<accession>A0A1E4SKP1</accession>
<proteinExistence type="inferred from homology"/>
<evidence type="ECO:0000256" key="4">
    <source>
        <dbReference type="ARBA" id="ARBA00022676"/>
    </source>
</evidence>
<dbReference type="GO" id="GO:0000033">
    <property type="term" value="F:alpha-1,3-mannosyltransferase activity"/>
    <property type="evidence" value="ECO:0007669"/>
    <property type="project" value="TreeGrafter"/>
</dbReference>
<evidence type="ECO:0000256" key="2">
    <source>
        <dbReference type="ARBA" id="ARBA00004922"/>
    </source>
</evidence>
<dbReference type="Proteomes" id="UP000094285">
    <property type="component" value="Unassembled WGS sequence"/>
</dbReference>
<protein>
    <submittedName>
        <fullName evidence="12">Glycosyltransferase family 71 protein</fullName>
    </submittedName>
</protein>
<dbReference type="InterPro" id="IPR022751">
    <property type="entry name" value="Alpha_mannosyltransferase"/>
</dbReference>
<dbReference type="EMBL" id="KV453911">
    <property type="protein sequence ID" value="ODV80068.1"/>
    <property type="molecule type" value="Genomic_DNA"/>
</dbReference>
<dbReference type="GeneID" id="30984826"/>
<dbReference type="GO" id="GO:0000139">
    <property type="term" value="C:Golgi membrane"/>
    <property type="evidence" value="ECO:0007669"/>
    <property type="project" value="UniProtKB-SubCell"/>
</dbReference>
<keyword evidence="7" id="KW-0735">Signal-anchor</keyword>
<comment type="similarity">
    <text evidence="3">Belongs to the MNN1/MNT family.</text>
</comment>
<organism evidence="12 13">
    <name type="scientific">Suhomyces tanzawaensis NRRL Y-17324</name>
    <dbReference type="NCBI Taxonomy" id="984487"/>
    <lineage>
        <taxon>Eukaryota</taxon>
        <taxon>Fungi</taxon>
        <taxon>Dikarya</taxon>
        <taxon>Ascomycota</taxon>
        <taxon>Saccharomycotina</taxon>
        <taxon>Pichiomycetes</taxon>
        <taxon>Debaryomycetaceae</taxon>
        <taxon>Suhomyces</taxon>
    </lineage>
</organism>
<dbReference type="UniPathway" id="UPA00378"/>
<dbReference type="GO" id="GO:0006493">
    <property type="term" value="P:protein O-linked glycosylation"/>
    <property type="evidence" value="ECO:0007669"/>
    <property type="project" value="TreeGrafter"/>
</dbReference>
<keyword evidence="8" id="KW-1133">Transmembrane helix</keyword>
<evidence type="ECO:0000256" key="6">
    <source>
        <dbReference type="ARBA" id="ARBA00022692"/>
    </source>
</evidence>
<keyword evidence="6" id="KW-0812">Transmembrane</keyword>
<evidence type="ECO:0000256" key="11">
    <source>
        <dbReference type="ARBA" id="ARBA00023180"/>
    </source>
</evidence>
<dbReference type="PANTHER" id="PTHR31392">
    <property type="entry name" value="ALPHA-1,3-MANNOSYLTRANSFERASE MNN1-RELATED"/>
    <property type="match status" value="1"/>
</dbReference>
<name>A0A1E4SKP1_9ASCO</name>
<keyword evidence="9" id="KW-0333">Golgi apparatus</keyword>
<keyword evidence="4" id="KW-0328">Glycosyltransferase</keyword>
<reference evidence="13" key="1">
    <citation type="submission" date="2016-05" db="EMBL/GenBank/DDBJ databases">
        <title>Comparative genomics of biotechnologically important yeasts.</title>
        <authorList>
            <consortium name="DOE Joint Genome Institute"/>
            <person name="Riley R."/>
            <person name="Haridas S."/>
            <person name="Wolfe K.H."/>
            <person name="Lopes M.R."/>
            <person name="Hittinger C.T."/>
            <person name="Goker M."/>
            <person name="Salamov A."/>
            <person name="Wisecaver J."/>
            <person name="Long T.M."/>
            <person name="Aerts A.L."/>
            <person name="Barry K."/>
            <person name="Choi C."/>
            <person name="Clum A."/>
            <person name="Coughlan A.Y."/>
            <person name="Deshpande S."/>
            <person name="Douglass A.P."/>
            <person name="Hanson S.J."/>
            <person name="Klenk H.-P."/>
            <person name="Labutti K."/>
            <person name="Lapidus A."/>
            <person name="Lindquist E."/>
            <person name="Lipzen A."/>
            <person name="Meier-Kolthoff J.P."/>
            <person name="Ohm R.A."/>
            <person name="Otillar R.P."/>
            <person name="Pangilinan J."/>
            <person name="Peng Y."/>
            <person name="Rokas A."/>
            <person name="Rosa C.A."/>
            <person name="Scheuner C."/>
            <person name="Sibirny A.A."/>
            <person name="Slot J.C."/>
            <person name="Stielow J.B."/>
            <person name="Sun H."/>
            <person name="Kurtzman C.P."/>
            <person name="Blackwell M."/>
            <person name="Grigoriev I.V."/>
            <person name="Jeffries T.W."/>
        </authorList>
    </citation>
    <scope>NUCLEOTIDE SEQUENCE [LARGE SCALE GENOMIC DNA]</scope>
    <source>
        <strain evidence="13">NRRL Y-17324</strain>
    </source>
</reference>
<evidence type="ECO:0000256" key="7">
    <source>
        <dbReference type="ARBA" id="ARBA00022968"/>
    </source>
</evidence>
<dbReference type="Pfam" id="PF11051">
    <property type="entry name" value="Mannosyl_trans3"/>
    <property type="match status" value="1"/>
</dbReference>
<evidence type="ECO:0000256" key="8">
    <source>
        <dbReference type="ARBA" id="ARBA00022989"/>
    </source>
</evidence>
<evidence type="ECO:0000256" key="9">
    <source>
        <dbReference type="ARBA" id="ARBA00023034"/>
    </source>
</evidence>
<dbReference type="AlphaFoldDB" id="A0A1E4SKP1"/>
<keyword evidence="11" id="KW-0325">Glycoprotein</keyword>
<evidence type="ECO:0000256" key="10">
    <source>
        <dbReference type="ARBA" id="ARBA00023136"/>
    </source>
</evidence>
<dbReference type="RefSeq" id="XP_020065190.1">
    <property type="nucleotide sequence ID" value="XM_020210690.1"/>
</dbReference>
<sequence length="723" mass="83373">MITIQSLKRVSQNLLLRRRVLLLLLAITILVYQASTFTSRGFGSSSVPFVKVDIQKQRDTIKNPVYLEVRDQLEREEKLENKCSIYFNKLNKVQTKKTASGGSNRIMSLDEINAFSYDNLVYKEKKFIRQKLLEMKILLNKKGRKMVDSGRLQVENEYAKLSTLTADYERRVAQDFRHMAIYGKCFVEESGDLDIGKTRDQCQEYGAQLYPWLSNSLPRFENWKNEILPANEIPIYDERKYAAAKPSKCFVQDLKRRSNGKGIVIPVYFSSNKKRQDMVDNVVRLIRVLRGLKNKLPIQLVYRDLALNGHERNQFIRAARDDLKFIPQSFNDTHPITDDSFPQQDIWFVKTDSSINTKKFPLILKSAVFNSTDFNYGLSTILNSFEEFVLLTPHAIPMTEGFANDFFDDEKYQVGGLTLFKGPTLYGYKPSKFQEGFHEVASFVKNLLMPWRDDSRVFGLNLRRNDPAIARFYDGSFVKMIDPSMMVINKSKAFSGLLIGCNFQMHKLFKTRFYSAKHFDHEGDDINPEFIWVGQEAAGTFDRINFNMEYAVSVGLQTPKQIMSSKVATMAHEICSSSWGQVVEDDNSKLVYLTTHQLENWKDKDAHFRLRLRHKFTYVAGSNEQEELYSKTFERPLYISHILKPPTIVSPMFDENSREPDQAWILQPDFATPKEFPYWCTYDLVGGGTSGVRGGLVGLTGELSAKYNAVVDLWMGEDNDVDF</sequence>